<feature type="transmembrane region" description="Helical" evidence="11">
    <location>
        <begin position="155"/>
        <end position="176"/>
    </location>
</feature>
<keyword evidence="14" id="KW-1185">Reference proteome</keyword>
<dbReference type="EMBL" id="BAABUK010000027">
    <property type="protein sequence ID" value="GAA5815736.1"/>
    <property type="molecule type" value="Genomic_DNA"/>
</dbReference>
<evidence type="ECO:0000313" key="14">
    <source>
        <dbReference type="Proteomes" id="UP001473302"/>
    </source>
</evidence>
<feature type="transmembrane region" description="Helical" evidence="11">
    <location>
        <begin position="271"/>
        <end position="293"/>
    </location>
</feature>
<evidence type="ECO:0000259" key="12">
    <source>
        <dbReference type="PROSITE" id="PS50255"/>
    </source>
</evidence>
<dbReference type="SUPFAM" id="SSF46689">
    <property type="entry name" value="Homeodomain-like"/>
    <property type="match status" value="1"/>
</dbReference>
<gene>
    <name evidence="13" type="ORF">MFLAVUS_009250</name>
</gene>
<organism evidence="13 14">
    <name type="scientific">Mucor flavus</name>
    <dbReference type="NCBI Taxonomy" id="439312"/>
    <lineage>
        <taxon>Eukaryota</taxon>
        <taxon>Fungi</taxon>
        <taxon>Fungi incertae sedis</taxon>
        <taxon>Mucoromycota</taxon>
        <taxon>Mucoromycotina</taxon>
        <taxon>Mucoromycetes</taxon>
        <taxon>Mucorales</taxon>
        <taxon>Mucorineae</taxon>
        <taxon>Mucoraceae</taxon>
        <taxon>Mucor</taxon>
    </lineage>
</organism>
<dbReference type="Pfam" id="PF00487">
    <property type="entry name" value="FA_desaturase"/>
    <property type="match status" value="1"/>
</dbReference>
<keyword evidence="8" id="KW-0408">Iron</keyword>
<evidence type="ECO:0000256" key="3">
    <source>
        <dbReference type="ARBA" id="ARBA00022617"/>
    </source>
</evidence>
<dbReference type="InterPro" id="IPR036400">
    <property type="entry name" value="Cyt_B5-like_heme/steroid_sf"/>
</dbReference>
<evidence type="ECO:0000256" key="8">
    <source>
        <dbReference type="ARBA" id="ARBA00023004"/>
    </source>
</evidence>
<comment type="similarity">
    <text evidence="2">Belongs to the fatty acid desaturase type 1 family.</text>
</comment>
<keyword evidence="6 11" id="KW-1133">Transmembrane helix</keyword>
<keyword evidence="10 11" id="KW-0472">Membrane</keyword>
<reference evidence="13 14" key="1">
    <citation type="submission" date="2024-04" db="EMBL/GenBank/DDBJ databases">
        <title>genome sequences of Mucor flavus KT1a and Helicostylum pulchrum KT1b strains isolated from the surface of a dry-aged beef.</title>
        <authorList>
            <person name="Toyotome T."/>
            <person name="Hosono M."/>
            <person name="Torimaru M."/>
            <person name="Fukuda K."/>
            <person name="Mikami N."/>
        </authorList>
    </citation>
    <scope>NUCLEOTIDE SEQUENCE [LARGE SCALE GENOMIC DNA]</scope>
    <source>
        <strain evidence="13 14">KT1a</strain>
    </source>
</reference>
<dbReference type="Proteomes" id="UP001473302">
    <property type="component" value="Unassembled WGS sequence"/>
</dbReference>
<keyword evidence="9" id="KW-0443">Lipid metabolism</keyword>
<evidence type="ECO:0000313" key="13">
    <source>
        <dbReference type="EMBL" id="GAA5815736.1"/>
    </source>
</evidence>
<proteinExistence type="inferred from homology"/>
<name>A0ABP9Z9F5_9FUNG</name>
<dbReference type="SMART" id="SM01117">
    <property type="entry name" value="Cyt-b5"/>
    <property type="match status" value="1"/>
</dbReference>
<dbReference type="Pfam" id="PF00173">
    <property type="entry name" value="Cyt-b5"/>
    <property type="match status" value="1"/>
</dbReference>
<evidence type="ECO:0000256" key="6">
    <source>
        <dbReference type="ARBA" id="ARBA00022989"/>
    </source>
</evidence>
<dbReference type="InterPro" id="IPR018506">
    <property type="entry name" value="Cyt_B5_heme-BS"/>
</dbReference>
<feature type="transmembrane region" description="Helical" evidence="11">
    <location>
        <begin position="126"/>
        <end position="149"/>
    </location>
</feature>
<dbReference type="InterPro" id="IPR009057">
    <property type="entry name" value="Homeodomain-like_sf"/>
</dbReference>
<dbReference type="PROSITE" id="PS00191">
    <property type="entry name" value="CYTOCHROME_B5_1"/>
    <property type="match status" value="1"/>
</dbReference>
<feature type="transmembrane region" description="Helical" evidence="11">
    <location>
        <begin position="188"/>
        <end position="209"/>
    </location>
</feature>
<dbReference type="InterPro" id="IPR005804">
    <property type="entry name" value="FA_desaturase_dom"/>
</dbReference>
<dbReference type="InterPro" id="IPR036397">
    <property type="entry name" value="RNaseH_sf"/>
</dbReference>
<evidence type="ECO:0000256" key="11">
    <source>
        <dbReference type="SAM" id="Phobius"/>
    </source>
</evidence>
<keyword evidence="5" id="KW-0479">Metal-binding</keyword>
<comment type="caution">
    <text evidence="13">The sequence shown here is derived from an EMBL/GenBank/DDBJ whole genome shotgun (WGS) entry which is preliminary data.</text>
</comment>
<dbReference type="PANTHER" id="PTHR19353:SF88">
    <property type="entry name" value="DELTA(5) FATTY ACID DESATURASE FAT-4"/>
    <property type="match status" value="1"/>
</dbReference>
<keyword evidence="4 11" id="KW-0812">Transmembrane</keyword>
<evidence type="ECO:0000256" key="4">
    <source>
        <dbReference type="ARBA" id="ARBA00022692"/>
    </source>
</evidence>
<sequence length="798" mass="91951">MMESREPQTFTRKEFEKMNQMVKDGDKEAKKFIVIDNKLYDVTDFVEDHPGGQDVLLTHVGKDASDVFHAMHPDSAYEMLGNYYAGDLEPELPKDDNVANSAKFAAEVRDLRDKLRKEGYFHSSKVFYAYKVLSTLALCATGLGLLYAYGRTSTLAVVASAFIIGIFWQQCGWLAHDFGHHQCFDDRKWNDVLVIFLGNFCQGFSLSWWKNKHNTHHASTNVHGQDPDIDTAPILLWDEYASAAYYGALDDEPTMVSRFIAENVLPYQTRYYFFVLAFARFSWALQSFMYSFNKGAINKSTALNMYERVSLVLHWSIFGYATIAWNSSIYNMILFFMISQATTGYTLALVFALNHNGMPVISEEKAEKMEFFEIQVVTGRDVTLSPLGDWFMGGLNYQIEHHVFPNMPRHNLPKVKPMVKALCKKYDIYYHDTGFIKGTLEVLKTLDVASNLSLQLIVVFLLPLFIVIKKMNHMFFYEDRQNNYLEKQSSEPAIEVKAVKPKKINKDSARLSTYNSYSEKQSTNSRETAKIAHEMGINERTAQRWWKKYTETNELPVSPETCKLLGRKSKVTEEHCKFVAQIVEENPQATVNDVLESLTKQFEGLTISRSQLHYHMKITLNLTVKYATFESVARNDTENLEKRFEWYQIYAKTDLDFLKNCVFIDKASFHINMKNNWAWAEKGATTHIIIGAIAAVGVMHVALRKPPPPKSRNEEVEAPPKGITTAHYIKFINELFDVMDRDETMKEYYWVMGNATIQESLPMQRKIEIRGYKFKHTRKKAKLLENETPSNRIAEACD</sequence>
<evidence type="ECO:0000256" key="2">
    <source>
        <dbReference type="ARBA" id="ARBA00009295"/>
    </source>
</evidence>
<comment type="subcellular location">
    <subcellularLocation>
        <location evidence="1">Membrane</location>
        <topology evidence="1">Multi-pass membrane protein</topology>
    </subcellularLocation>
</comment>
<accession>A0ABP9Z9F5</accession>
<evidence type="ECO:0000256" key="5">
    <source>
        <dbReference type="ARBA" id="ARBA00022723"/>
    </source>
</evidence>
<evidence type="ECO:0000256" key="1">
    <source>
        <dbReference type="ARBA" id="ARBA00004141"/>
    </source>
</evidence>
<evidence type="ECO:0000256" key="7">
    <source>
        <dbReference type="ARBA" id="ARBA00023002"/>
    </source>
</evidence>
<feature type="transmembrane region" description="Helical" evidence="11">
    <location>
        <begin position="448"/>
        <end position="468"/>
    </location>
</feature>
<dbReference type="Gene3D" id="3.10.120.10">
    <property type="entry name" value="Cytochrome b5-like heme/steroid binding domain"/>
    <property type="match status" value="1"/>
</dbReference>
<dbReference type="PROSITE" id="PS50255">
    <property type="entry name" value="CYTOCHROME_B5_2"/>
    <property type="match status" value="1"/>
</dbReference>
<evidence type="ECO:0000256" key="9">
    <source>
        <dbReference type="ARBA" id="ARBA00023098"/>
    </source>
</evidence>
<dbReference type="InterPro" id="IPR001199">
    <property type="entry name" value="Cyt_B5-like_heme/steroid-bd"/>
</dbReference>
<dbReference type="InterPro" id="IPR012171">
    <property type="entry name" value="Fatty_acid_desaturase"/>
</dbReference>
<keyword evidence="3" id="KW-0349">Heme</keyword>
<feature type="domain" description="Cytochrome b5 heme-binding" evidence="12">
    <location>
        <begin position="7"/>
        <end position="89"/>
    </location>
</feature>
<dbReference type="SUPFAM" id="SSF55856">
    <property type="entry name" value="Cytochrome b5-like heme/steroid binding domain"/>
    <property type="match status" value="1"/>
</dbReference>
<keyword evidence="7" id="KW-0560">Oxidoreductase</keyword>
<dbReference type="PRINTS" id="PR00363">
    <property type="entry name" value="CYTOCHROMEB5"/>
</dbReference>
<evidence type="ECO:0000256" key="10">
    <source>
        <dbReference type="ARBA" id="ARBA00023136"/>
    </source>
</evidence>
<dbReference type="CDD" id="cd03506">
    <property type="entry name" value="Delta6-FADS-like"/>
    <property type="match status" value="1"/>
</dbReference>
<dbReference type="Gene3D" id="3.30.420.10">
    <property type="entry name" value="Ribonuclease H-like superfamily/Ribonuclease H"/>
    <property type="match status" value="1"/>
</dbReference>
<dbReference type="PANTHER" id="PTHR19353">
    <property type="entry name" value="FATTY ACID DESATURASE 2"/>
    <property type="match status" value="1"/>
</dbReference>
<protein>
    <recommendedName>
        <fullName evidence="12">Cytochrome b5 heme-binding domain-containing protein</fullName>
    </recommendedName>
</protein>